<comment type="subcellular location">
    <subcellularLocation>
        <location evidence="1">Peroxisome membrane</location>
        <topology evidence="1">Multi-pass membrane protein</topology>
    </subcellularLocation>
</comment>
<dbReference type="EMBL" id="DS985242">
    <property type="protein sequence ID" value="EDV27353.1"/>
    <property type="molecule type" value="Genomic_DNA"/>
</dbReference>
<dbReference type="KEGG" id="tad:TRIADDRAFT_21077"/>
<keyword evidence="8" id="KW-0576">Peroxisome</keyword>
<dbReference type="GO" id="GO:0015230">
    <property type="term" value="F:FAD transmembrane transporter activity"/>
    <property type="evidence" value="ECO:0000318"/>
    <property type="project" value="GO_Central"/>
</dbReference>
<dbReference type="Pfam" id="PF00153">
    <property type="entry name" value="Mito_carr"/>
    <property type="match status" value="3"/>
</dbReference>
<dbReference type="InParanoid" id="B3RMX9"/>
<dbReference type="GO" id="GO:0015217">
    <property type="term" value="F:ADP transmembrane transporter activity"/>
    <property type="evidence" value="ECO:0000318"/>
    <property type="project" value="GO_Central"/>
</dbReference>
<sequence length="320" mass="35742">MSSLLTFDALTHAIAGASGSAVAMSTFYPLDLARTRLQVDMQTKLVKPTHQILAKIIREEGLSALYTGFGPVLTSLYCSNFVYFYAFNGLRMLDVVKQLPLTQSVSDLVVGMVAGTINVFATTPLWVANTRLRLQGVTVRDYNNKVIKKTQYTGIFDCFRRIIKEEGILSLWSGLAPSLVLCCNPAIQFMSYEALKRYITRGKNNMQIPSWLVFLMGAISKAIATVLTYPLQVSQARLRHNTSEKANKKHQPNMTVTHRILLCLIYLARHEGFSGLFKGLEAKLLQTVLTTALMFTMYEKIMSFVLFVTKASRKKASLSA</sequence>
<dbReference type="PRINTS" id="PR00927">
    <property type="entry name" value="ADPTRNSLCASE"/>
</dbReference>
<dbReference type="GO" id="GO:1990544">
    <property type="term" value="P:mitochondrial ATP transmembrane transport"/>
    <property type="evidence" value="ECO:0007669"/>
    <property type="project" value="InterPro"/>
</dbReference>
<dbReference type="FunFam" id="1.50.40.10:FF:000129">
    <property type="entry name" value="Peroxisomal membrane protein"/>
    <property type="match status" value="1"/>
</dbReference>
<evidence type="ECO:0000256" key="4">
    <source>
        <dbReference type="ARBA" id="ARBA00022692"/>
    </source>
</evidence>
<feature type="repeat" description="Solcar" evidence="9">
    <location>
        <begin position="209"/>
        <end position="304"/>
    </location>
</feature>
<evidence type="ECO:0000313" key="12">
    <source>
        <dbReference type="EMBL" id="EDV27353.1"/>
    </source>
</evidence>
<protein>
    <recommendedName>
        <fullName evidence="14">Peroxisomal membrane protein PMP34</fullName>
    </recommendedName>
</protein>
<evidence type="ECO:0008006" key="14">
    <source>
        <dbReference type="Google" id="ProtNLM"/>
    </source>
</evidence>
<dbReference type="GO" id="GO:0140021">
    <property type="term" value="P:mitochondrial ADP transmembrane transport"/>
    <property type="evidence" value="ECO:0007669"/>
    <property type="project" value="InterPro"/>
</dbReference>
<dbReference type="InterPro" id="IPR018108">
    <property type="entry name" value="MCP_transmembrane"/>
</dbReference>
<reference evidence="12 13" key="1">
    <citation type="journal article" date="2008" name="Nature">
        <title>The Trichoplax genome and the nature of placozoans.</title>
        <authorList>
            <person name="Srivastava M."/>
            <person name="Begovic E."/>
            <person name="Chapman J."/>
            <person name="Putnam N.H."/>
            <person name="Hellsten U."/>
            <person name="Kawashima T."/>
            <person name="Kuo A."/>
            <person name="Mitros T."/>
            <person name="Salamov A."/>
            <person name="Carpenter M.L."/>
            <person name="Signorovitch A.Y."/>
            <person name="Moreno M.A."/>
            <person name="Kamm K."/>
            <person name="Grimwood J."/>
            <person name="Schmutz J."/>
            <person name="Shapiro H."/>
            <person name="Grigoriev I.V."/>
            <person name="Buss L.W."/>
            <person name="Schierwater B."/>
            <person name="Dellaporta S.L."/>
            <person name="Rokhsar D.S."/>
        </authorList>
    </citation>
    <scope>NUCLEOTIDE SEQUENCE [LARGE SCALE GENOMIC DNA]</scope>
    <source>
        <strain evidence="12 13">Grell-BS-1999</strain>
    </source>
</reference>
<feature type="transmembrane region" description="Helical" evidence="11">
    <location>
        <begin position="68"/>
        <end position="87"/>
    </location>
</feature>
<comment type="similarity">
    <text evidence="2 10">Belongs to the mitochondrial carrier (TC 2.A.29) family.</text>
</comment>
<dbReference type="GO" id="GO:0005347">
    <property type="term" value="F:ATP transmembrane transporter activity"/>
    <property type="evidence" value="ECO:0000318"/>
    <property type="project" value="GO_Central"/>
</dbReference>
<name>B3RMX9_TRIAD</name>
<dbReference type="InterPro" id="IPR052217">
    <property type="entry name" value="Mito/Peroxisomal_Carrier"/>
</dbReference>
<keyword evidence="7 9" id="KW-0472">Membrane</keyword>
<accession>B3RMX9</accession>
<dbReference type="PhylomeDB" id="B3RMX9"/>
<evidence type="ECO:0000256" key="3">
    <source>
        <dbReference type="ARBA" id="ARBA00022448"/>
    </source>
</evidence>
<dbReference type="GO" id="GO:0051724">
    <property type="term" value="F:NAD transmembrane transporter activity"/>
    <property type="evidence" value="ECO:0000318"/>
    <property type="project" value="GO_Central"/>
</dbReference>
<dbReference type="PROSITE" id="PS50920">
    <property type="entry name" value="SOLCAR"/>
    <property type="match status" value="3"/>
</dbReference>
<dbReference type="GO" id="GO:0005778">
    <property type="term" value="C:peroxisomal membrane"/>
    <property type="evidence" value="ECO:0000318"/>
    <property type="project" value="GO_Central"/>
</dbReference>
<dbReference type="AlphaFoldDB" id="B3RMX9"/>
<dbReference type="InterPro" id="IPR002113">
    <property type="entry name" value="ADT_euk_type"/>
</dbReference>
<evidence type="ECO:0000256" key="2">
    <source>
        <dbReference type="ARBA" id="ARBA00006375"/>
    </source>
</evidence>
<dbReference type="GeneID" id="6750402"/>
<dbReference type="GO" id="GO:0015228">
    <property type="term" value="F:coenzyme A transmembrane transporter activity"/>
    <property type="evidence" value="ECO:0000318"/>
    <property type="project" value="GO_Central"/>
</dbReference>
<dbReference type="CTD" id="6750402"/>
<dbReference type="OrthoDB" id="10266426at2759"/>
<evidence type="ECO:0000256" key="1">
    <source>
        <dbReference type="ARBA" id="ARBA00004585"/>
    </source>
</evidence>
<evidence type="ECO:0000256" key="7">
    <source>
        <dbReference type="ARBA" id="ARBA00023136"/>
    </source>
</evidence>
<gene>
    <name evidence="12" type="ORF">TRIADDRAFT_21077</name>
</gene>
<feature type="repeat" description="Solcar" evidence="9">
    <location>
        <begin position="7"/>
        <end position="93"/>
    </location>
</feature>
<feature type="transmembrane region" description="Helical" evidence="11">
    <location>
        <begin position="288"/>
        <end position="308"/>
    </location>
</feature>
<evidence type="ECO:0000256" key="5">
    <source>
        <dbReference type="ARBA" id="ARBA00022737"/>
    </source>
</evidence>
<keyword evidence="6 11" id="KW-1133">Transmembrane helix</keyword>
<keyword evidence="4 9" id="KW-0812">Transmembrane</keyword>
<dbReference type="PANTHER" id="PTHR45939:SF5">
    <property type="entry name" value="PEROXISOMAL MEMBRANE PROTEIN PMP34"/>
    <property type="match status" value="1"/>
</dbReference>
<dbReference type="HOGENOM" id="CLU_015166_6_3_1"/>
<dbReference type="RefSeq" id="XP_002109187.1">
    <property type="nucleotide sequence ID" value="XM_002109151.1"/>
</dbReference>
<dbReference type="Proteomes" id="UP000009022">
    <property type="component" value="Unassembled WGS sequence"/>
</dbReference>
<evidence type="ECO:0000313" key="13">
    <source>
        <dbReference type="Proteomes" id="UP000009022"/>
    </source>
</evidence>
<dbReference type="GO" id="GO:0080122">
    <property type="term" value="F:AMP transmembrane transporter activity"/>
    <property type="evidence" value="ECO:0000318"/>
    <property type="project" value="GO_Central"/>
</dbReference>
<evidence type="ECO:0000256" key="8">
    <source>
        <dbReference type="ARBA" id="ARBA00023140"/>
    </source>
</evidence>
<dbReference type="OMA" id="QFMMYEL"/>
<evidence type="ECO:0000256" key="10">
    <source>
        <dbReference type="RuleBase" id="RU000488"/>
    </source>
</evidence>
<dbReference type="InterPro" id="IPR023395">
    <property type="entry name" value="MCP_dom_sf"/>
</dbReference>
<dbReference type="STRING" id="10228.B3RMX9"/>
<dbReference type="GO" id="GO:0005471">
    <property type="term" value="F:ATP:ADP antiporter activity"/>
    <property type="evidence" value="ECO:0007669"/>
    <property type="project" value="InterPro"/>
</dbReference>
<keyword evidence="5" id="KW-0677">Repeat</keyword>
<dbReference type="SUPFAM" id="SSF103506">
    <property type="entry name" value="Mitochondrial carrier"/>
    <property type="match status" value="1"/>
</dbReference>
<feature type="repeat" description="Solcar" evidence="9">
    <location>
        <begin position="102"/>
        <end position="198"/>
    </location>
</feature>
<dbReference type="GO" id="GO:0005743">
    <property type="term" value="C:mitochondrial inner membrane"/>
    <property type="evidence" value="ECO:0007669"/>
    <property type="project" value="InterPro"/>
</dbReference>
<dbReference type="GO" id="GO:0044610">
    <property type="term" value="F:FMN transmembrane transporter activity"/>
    <property type="evidence" value="ECO:0000318"/>
    <property type="project" value="GO_Central"/>
</dbReference>
<evidence type="ECO:0000256" key="11">
    <source>
        <dbReference type="SAM" id="Phobius"/>
    </source>
</evidence>
<dbReference type="Gene3D" id="1.50.40.10">
    <property type="entry name" value="Mitochondrial carrier domain"/>
    <property type="match status" value="2"/>
</dbReference>
<keyword evidence="13" id="KW-1185">Reference proteome</keyword>
<keyword evidence="3 10" id="KW-0813">Transport</keyword>
<organism evidence="12 13">
    <name type="scientific">Trichoplax adhaerens</name>
    <name type="common">Trichoplax reptans</name>
    <dbReference type="NCBI Taxonomy" id="10228"/>
    <lineage>
        <taxon>Eukaryota</taxon>
        <taxon>Metazoa</taxon>
        <taxon>Placozoa</taxon>
        <taxon>Uniplacotomia</taxon>
        <taxon>Trichoplacea</taxon>
        <taxon>Trichoplacidae</taxon>
        <taxon>Trichoplax</taxon>
    </lineage>
</organism>
<feature type="transmembrane region" description="Helical" evidence="11">
    <location>
        <begin position="211"/>
        <end position="231"/>
    </location>
</feature>
<evidence type="ECO:0000256" key="9">
    <source>
        <dbReference type="PROSITE-ProRule" id="PRU00282"/>
    </source>
</evidence>
<evidence type="ECO:0000256" key="6">
    <source>
        <dbReference type="ARBA" id="ARBA00022989"/>
    </source>
</evidence>
<dbReference type="eggNOG" id="KOG0769">
    <property type="taxonomic scope" value="Eukaryota"/>
</dbReference>
<proteinExistence type="inferred from homology"/>
<dbReference type="PANTHER" id="PTHR45939">
    <property type="entry name" value="PEROXISOMAL MEMBRANE PROTEIN PMP34-RELATED"/>
    <property type="match status" value="1"/>
</dbReference>